<feature type="compositionally biased region" description="Basic and acidic residues" evidence="1">
    <location>
        <begin position="81"/>
        <end position="116"/>
    </location>
</feature>
<dbReference type="PROSITE" id="PS51257">
    <property type="entry name" value="PROKAR_LIPOPROTEIN"/>
    <property type="match status" value="1"/>
</dbReference>
<evidence type="ECO:0000256" key="2">
    <source>
        <dbReference type="SAM" id="SignalP"/>
    </source>
</evidence>
<protein>
    <submittedName>
        <fullName evidence="4">Putative YkwD family protein</fullName>
    </submittedName>
</protein>
<proteinExistence type="predicted"/>
<dbReference type="InterPro" id="IPR035940">
    <property type="entry name" value="CAP_sf"/>
</dbReference>
<gene>
    <name evidence="4" type="ORF">EV146_102206</name>
</gene>
<dbReference type="Proteomes" id="UP000295689">
    <property type="component" value="Unassembled WGS sequence"/>
</dbReference>
<feature type="region of interest" description="Disordered" evidence="1">
    <location>
        <begin position="27"/>
        <end position="130"/>
    </location>
</feature>
<feature type="signal peptide" evidence="2">
    <location>
        <begin position="1"/>
        <end position="19"/>
    </location>
</feature>
<feature type="chain" id="PRO_5039641316" evidence="2">
    <location>
        <begin position="20"/>
        <end position="368"/>
    </location>
</feature>
<dbReference type="EMBL" id="SLVV01000002">
    <property type="protein sequence ID" value="TCN27259.1"/>
    <property type="molecule type" value="Genomic_DNA"/>
</dbReference>
<dbReference type="CDD" id="cd05379">
    <property type="entry name" value="CAP_bacterial"/>
    <property type="match status" value="1"/>
</dbReference>
<organism evidence="4 5">
    <name type="scientific">Mesobacillus foraminis</name>
    <dbReference type="NCBI Taxonomy" id="279826"/>
    <lineage>
        <taxon>Bacteria</taxon>
        <taxon>Bacillati</taxon>
        <taxon>Bacillota</taxon>
        <taxon>Bacilli</taxon>
        <taxon>Bacillales</taxon>
        <taxon>Bacillaceae</taxon>
        <taxon>Mesobacillus</taxon>
    </lineage>
</organism>
<evidence type="ECO:0000256" key="1">
    <source>
        <dbReference type="SAM" id="MobiDB-lite"/>
    </source>
</evidence>
<dbReference type="RefSeq" id="WP_241993792.1">
    <property type="nucleotide sequence ID" value="NZ_JABUHM010000001.1"/>
</dbReference>
<dbReference type="InterPro" id="IPR014044">
    <property type="entry name" value="CAP_dom"/>
</dbReference>
<feature type="domain" description="SCP" evidence="3">
    <location>
        <begin position="253"/>
        <end position="364"/>
    </location>
</feature>
<dbReference type="Gene3D" id="3.40.33.10">
    <property type="entry name" value="CAP"/>
    <property type="match status" value="1"/>
</dbReference>
<dbReference type="PANTHER" id="PTHR31157:SF1">
    <property type="entry name" value="SCP DOMAIN-CONTAINING PROTEIN"/>
    <property type="match status" value="1"/>
</dbReference>
<reference evidence="4 5" key="1">
    <citation type="journal article" date="2015" name="Stand. Genomic Sci.">
        <title>Genomic Encyclopedia of Bacterial and Archaeal Type Strains, Phase III: the genomes of soil and plant-associated and newly described type strains.</title>
        <authorList>
            <person name="Whitman W.B."/>
            <person name="Woyke T."/>
            <person name="Klenk H.P."/>
            <person name="Zhou Y."/>
            <person name="Lilburn T.G."/>
            <person name="Beck B.J."/>
            <person name="De Vos P."/>
            <person name="Vandamme P."/>
            <person name="Eisen J.A."/>
            <person name="Garrity G."/>
            <person name="Hugenholtz P."/>
            <person name="Kyrpides N.C."/>
        </authorList>
    </citation>
    <scope>NUCLEOTIDE SEQUENCE [LARGE SCALE GENOMIC DNA]</scope>
    <source>
        <strain evidence="4 5">CV53</strain>
    </source>
</reference>
<dbReference type="PANTHER" id="PTHR31157">
    <property type="entry name" value="SCP DOMAIN-CONTAINING PROTEIN"/>
    <property type="match status" value="1"/>
</dbReference>
<comment type="caution">
    <text evidence="4">The sequence shown here is derived from an EMBL/GenBank/DDBJ whole genome shotgun (WGS) entry which is preliminary data.</text>
</comment>
<dbReference type="InterPro" id="IPR014258">
    <property type="entry name" value="CAP_domain_YkwD-like"/>
</dbReference>
<dbReference type="Pfam" id="PF00188">
    <property type="entry name" value="CAP"/>
    <property type="match status" value="1"/>
</dbReference>
<dbReference type="AlphaFoldDB" id="A0A4R2BM07"/>
<dbReference type="NCBIfam" id="TIGR02909">
    <property type="entry name" value="spore_YkwD"/>
    <property type="match status" value="1"/>
</dbReference>
<name>A0A4R2BM07_9BACI</name>
<evidence type="ECO:0000313" key="4">
    <source>
        <dbReference type="EMBL" id="TCN27259.1"/>
    </source>
</evidence>
<keyword evidence="2" id="KW-0732">Signal</keyword>
<feature type="compositionally biased region" description="Low complexity" evidence="1">
    <location>
        <begin position="40"/>
        <end position="61"/>
    </location>
</feature>
<keyword evidence="5" id="KW-1185">Reference proteome</keyword>
<feature type="compositionally biased region" description="Low complexity" evidence="1">
    <location>
        <begin position="180"/>
        <end position="242"/>
    </location>
</feature>
<accession>A0A4R2BM07</accession>
<evidence type="ECO:0000313" key="5">
    <source>
        <dbReference type="Proteomes" id="UP000295689"/>
    </source>
</evidence>
<sequence length="368" mass="40445">MLKRKFGWIAAGVLTVSLAACNTGDNADNAMDNRGPGVYGTNNNQGTRNNNDGDNGIDNNGPLTEDYNKEEGDLNLFGNNRDNENNARKKGERDNNTAQHDNRNARTNDNRDRDLNIFDNNGNRTNDEEDMNISSYRTSQSSKQYPHTRAVLIREAKYQFLPVGPRNGMWFHAGGPMAPAPRQDQQAAPPNQGAAPDQQAAPNQGAGPDQQAAPNQGAAPEQALEQQPAPEQQAPAKQQPAAGISKEAQQVIDLTNEQRRQNGLPPLKADAQLSGVAQKKSVDMQQKGYFSHTSPTYGSPFDMMRDHGVNYRSAGENIAQGQRTPQEVVQSWMNSPGHRKNILSRDFTHIGVGYESQGNHWTQMFIGK</sequence>
<dbReference type="SUPFAM" id="SSF55797">
    <property type="entry name" value="PR-1-like"/>
    <property type="match status" value="1"/>
</dbReference>
<evidence type="ECO:0000259" key="3">
    <source>
        <dbReference type="Pfam" id="PF00188"/>
    </source>
</evidence>
<feature type="region of interest" description="Disordered" evidence="1">
    <location>
        <begin position="172"/>
        <end position="245"/>
    </location>
</feature>